<dbReference type="RefSeq" id="WP_141928107.1">
    <property type="nucleotide sequence ID" value="NZ_BAABCI010000034.1"/>
</dbReference>
<reference evidence="2 3" key="1">
    <citation type="submission" date="2019-06" db="EMBL/GenBank/DDBJ databases">
        <title>Sequencing the genomes of 1000 actinobacteria strains.</title>
        <authorList>
            <person name="Klenk H.-P."/>
        </authorList>
    </citation>
    <scope>NUCLEOTIDE SEQUENCE [LARGE SCALE GENOMIC DNA]</scope>
    <source>
        <strain evidence="2 3">DSM 19828</strain>
    </source>
</reference>
<dbReference type="AlphaFoldDB" id="A0A542EFZ9"/>
<name>A0A542EFZ9_9MICO</name>
<proteinExistence type="predicted"/>
<accession>A0A542EFZ9</accession>
<feature type="compositionally biased region" description="Low complexity" evidence="1">
    <location>
        <begin position="31"/>
        <end position="51"/>
    </location>
</feature>
<keyword evidence="3" id="KW-1185">Reference proteome</keyword>
<comment type="caution">
    <text evidence="2">The sequence shown here is derived from an EMBL/GenBank/DDBJ whole genome shotgun (WGS) entry which is preliminary data.</text>
</comment>
<evidence type="ECO:0000256" key="1">
    <source>
        <dbReference type="SAM" id="MobiDB-lite"/>
    </source>
</evidence>
<dbReference type="OrthoDB" id="5149609at2"/>
<protein>
    <submittedName>
        <fullName evidence="2">Uncharacterized protein</fullName>
    </submittedName>
</protein>
<dbReference type="EMBL" id="VFMO01000001">
    <property type="protein sequence ID" value="TQJ14245.1"/>
    <property type="molecule type" value="Genomic_DNA"/>
</dbReference>
<sequence>MNQQSEPRASETGSVADEAIKLMESLGAWADTQAQAQASAQSSGAPAPDAQEAPRQESAEKSTTGGCDCSSTHAPKVCAVCPVCRIGSFVESLGPDAMERIADVIGMLAGSLQEAARQRRGTPEQKSAAEAQQPPRTHKVPVTTDAGTDPDAARPRTGGGDSAE</sequence>
<evidence type="ECO:0000313" key="2">
    <source>
        <dbReference type="EMBL" id="TQJ14245.1"/>
    </source>
</evidence>
<feature type="compositionally biased region" description="Polar residues" evidence="1">
    <location>
        <begin position="61"/>
        <end position="73"/>
    </location>
</feature>
<evidence type="ECO:0000313" key="3">
    <source>
        <dbReference type="Proteomes" id="UP000320806"/>
    </source>
</evidence>
<feature type="region of interest" description="Disordered" evidence="1">
    <location>
        <begin position="113"/>
        <end position="164"/>
    </location>
</feature>
<organism evidence="2 3">
    <name type="scientific">Yimella lutea</name>
    <dbReference type="NCBI Taxonomy" id="587872"/>
    <lineage>
        <taxon>Bacteria</taxon>
        <taxon>Bacillati</taxon>
        <taxon>Actinomycetota</taxon>
        <taxon>Actinomycetes</taxon>
        <taxon>Micrococcales</taxon>
        <taxon>Dermacoccaceae</taxon>
        <taxon>Yimella</taxon>
    </lineage>
</organism>
<feature type="region of interest" description="Disordered" evidence="1">
    <location>
        <begin position="31"/>
        <end position="74"/>
    </location>
</feature>
<dbReference type="Proteomes" id="UP000320806">
    <property type="component" value="Unassembled WGS sequence"/>
</dbReference>
<gene>
    <name evidence="2" type="ORF">FB459_1693</name>
</gene>